<keyword evidence="1" id="KW-0479">Metal-binding</keyword>
<keyword evidence="2 4" id="KW-0863">Zinc-finger</keyword>
<organism evidence="7 8">
    <name type="scientific">Armillaria tabescens</name>
    <name type="common">Ringless honey mushroom</name>
    <name type="synonym">Agaricus tabescens</name>
    <dbReference type="NCBI Taxonomy" id="1929756"/>
    <lineage>
        <taxon>Eukaryota</taxon>
        <taxon>Fungi</taxon>
        <taxon>Dikarya</taxon>
        <taxon>Basidiomycota</taxon>
        <taxon>Agaricomycotina</taxon>
        <taxon>Agaricomycetes</taxon>
        <taxon>Agaricomycetidae</taxon>
        <taxon>Agaricales</taxon>
        <taxon>Marasmiineae</taxon>
        <taxon>Physalacriaceae</taxon>
        <taxon>Desarmillaria</taxon>
    </lineage>
</organism>
<dbReference type="AlphaFoldDB" id="A0AA39JDV1"/>
<keyword evidence="3" id="KW-0862">Zinc</keyword>
<accession>A0AA39JDV1</accession>
<evidence type="ECO:0000259" key="6">
    <source>
        <dbReference type="PROSITE" id="PS50865"/>
    </source>
</evidence>
<dbReference type="GeneID" id="85352226"/>
<feature type="domain" description="MYND-type" evidence="6">
    <location>
        <begin position="79"/>
        <end position="118"/>
    </location>
</feature>
<keyword evidence="8" id="KW-1185">Reference proteome</keyword>
<dbReference type="InterPro" id="IPR050869">
    <property type="entry name" value="H3K4_H4K5_MeTrfase"/>
</dbReference>
<dbReference type="InterPro" id="IPR046341">
    <property type="entry name" value="SET_dom_sf"/>
</dbReference>
<dbReference type="InterPro" id="IPR002893">
    <property type="entry name" value="Znf_MYND"/>
</dbReference>
<dbReference type="GO" id="GO:0005634">
    <property type="term" value="C:nucleus"/>
    <property type="evidence" value="ECO:0007669"/>
    <property type="project" value="TreeGrafter"/>
</dbReference>
<name>A0AA39JDV1_ARMTA</name>
<evidence type="ECO:0000256" key="2">
    <source>
        <dbReference type="ARBA" id="ARBA00022771"/>
    </source>
</evidence>
<comment type="caution">
    <text evidence="7">The sequence shown here is derived from an EMBL/GenBank/DDBJ whole genome shotgun (WGS) entry which is preliminary data.</text>
</comment>
<dbReference type="SUPFAM" id="SSF144232">
    <property type="entry name" value="HIT/MYND zinc finger-like"/>
    <property type="match status" value="1"/>
</dbReference>
<dbReference type="PROSITE" id="PS50865">
    <property type="entry name" value="ZF_MYND_2"/>
    <property type="match status" value="1"/>
</dbReference>
<sequence length="281" mass="31956">MSAIDNLKHHALTDKDGNPIRGRDGQVITGTSMTIDRTKLSPGSIVIANSTGSPVILSREEINRVIPDKGPLHHACGACLNCPSAGEKQYSRCAGCSTTYYCSQQCQKAHWPQHKSMCKERKTARAQLKEREEKARLAGQVYYDPRTLTEWYRKHDSAVEFAAYHVLEIFKGPEHSLMATHVAYFELDQNPDSPNDASTVVLKTVVAFDRKKLEKMFSMRPANIEMCERSIKSGYMILFFADEKHGSMCMEMHQAPAPDWIRPVDQWMLYFKLKVNRDIKK</sequence>
<dbReference type="RefSeq" id="XP_060323309.1">
    <property type="nucleotide sequence ID" value="XM_060468678.1"/>
</dbReference>
<dbReference type="PANTHER" id="PTHR12197">
    <property type="entry name" value="HISTONE-LYSINE N-METHYLTRANSFERASE SMYD"/>
    <property type="match status" value="1"/>
</dbReference>
<feature type="compositionally biased region" description="Basic and acidic residues" evidence="5">
    <location>
        <begin position="1"/>
        <end position="24"/>
    </location>
</feature>
<reference evidence="7" key="1">
    <citation type="submission" date="2023-06" db="EMBL/GenBank/DDBJ databases">
        <authorList>
            <consortium name="Lawrence Berkeley National Laboratory"/>
            <person name="Ahrendt S."/>
            <person name="Sahu N."/>
            <person name="Indic B."/>
            <person name="Wong-Bajracharya J."/>
            <person name="Merenyi Z."/>
            <person name="Ke H.-M."/>
            <person name="Monk M."/>
            <person name="Kocsube S."/>
            <person name="Drula E."/>
            <person name="Lipzen A."/>
            <person name="Balint B."/>
            <person name="Henrissat B."/>
            <person name="Andreopoulos B."/>
            <person name="Martin F.M."/>
            <person name="Harder C.B."/>
            <person name="Rigling D."/>
            <person name="Ford K.L."/>
            <person name="Foster G.D."/>
            <person name="Pangilinan J."/>
            <person name="Papanicolaou A."/>
            <person name="Barry K."/>
            <person name="LaButti K."/>
            <person name="Viragh M."/>
            <person name="Koriabine M."/>
            <person name="Yan M."/>
            <person name="Riley R."/>
            <person name="Champramary S."/>
            <person name="Plett K.L."/>
            <person name="Tsai I.J."/>
            <person name="Slot J."/>
            <person name="Sipos G."/>
            <person name="Plett J."/>
            <person name="Nagy L.G."/>
            <person name="Grigoriev I.V."/>
        </authorList>
    </citation>
    <scope>NUCLEOTIDE SEQUENCE</scope>
    <source>
        <strain evidence="7">CCBAS 213</strain>
    </source>
</reference>
<dbReference type="Gene3D" id="6.10.140.2220">
    <property type="match status" value="1"/>
</dbReference>
<dbReference type="Gene3D" id="2.170.270.10">
    <property type="entry name" value="SET domain"/>
    <property type="match status" value="1"/>
</dbReference>
<proteinExistence type="predicted"/>
<evidence type="ECO:0000313" key="7">
    <source>
        <dbReference type="EMBL" id="KAK0439524.1"/>
    </source>
</evidence>
<dbReference type="EMBL" id="JAUEPS010000084">
    <property type="protein sequence ID" value="KAK0439524.1"/>
    <property type="molecule type" value="Genomic_DNA"/>
</dbReference>
<dbReference type="Gene3D" id="1.10.220.160">
    <property type="match status" value="1"/>
</dbReference>
<dbReference type="PANTHER" id="PTHR12197:SF251">
    <property type="entry name" value="EG:BACR7C10.4 PROTEIN"/>
    <property type="match status" value="1"/>
</dbReference>
<evidence type="ECO:0000256" key="5">
    <source>
        <dbReference type="SAM" id="MobiDB-lite"/>
    </source>
</evidence>
<dbReference type="Pfam" id="PF01753">
    <property type="entry name" value="zf-MYND"/>
    <property type="match status" value="1"/>
</dbReference>
<evidence type="ECO:0000256" key="4">
    <source>
        <dbReference type="PROSITE-ProRule" id="PRU00134"/>
    </source>
</evidence>
<dbReference type="GO" id="GO:0008270">
    <property type="term" value="F:zinc ion binding"/>
    <property type="evidence" value="ECO:0007669"/>
    <property type="project" value="UniProtKB-KW"/>
</dbReference>
<evidence type="ECO:0000313" key="8">
    <source>
        <dbReference type="Proteomes" id="UP001175211"/>
    </source>
</evidence>
<evidence type="ECO:0000256" key="3">
    <source>
        <dbReference type="ARBA" id="ARBA00022833"/>
    </source>
</evidence>
<feature type="region of interest" description="Disordered" evidence="5">
    <location>
        <begin position="1"/>
        <end position="26"/>
    </location>
</feature>
<gene>
    <name evidence="7" type="ORF">EV420DRAFT_1316130</name>
</gene>
<protein>
    <recommendedName>
        <fullName evidence="6">MYND-type domain-containing protein</fullName>
    </recommendedName>
</protein>
<evidence type="ECO:0000256" key="1">
    <source>
        <dbReference type="ARBA" id="ARBA00022723"/>
    </source>
</evidence>
<dbReference type="Proteomes" id="UP001175211">
    <property type="component" value="Unassembled WGS sequence"/>
</dbReference>